<dbReference type="EMBL" id="PGCJ01001061">
    <property type="protein sequence ID" value="PLW10411.1"/>
    <property type="molecule type" value="Genomic_DNA"/>
</dbReference>
<sequence>MGLPSNHLDCFNQPAFGPSQKPWGIAAPPQESKPLTQNTLNLALVSSVPFSLAPAAPVRFSAPEGLAASCRIWAALKHCLIGHPSFSRIPTLTSLD</sequence>
<keyword evidence="2" id="KW-1185">Reference proteome</keyword>
<organism evidence="1 2">
    <name type="scientific">Puccinia coronata f. sp. avenae</name>
    <dbReference type="NCBI Taxonomy" id="200324"/>
    <lineage>
        <taxon>Eukaryota</taxon>
        <taxon>Fungi</taxon>
        <taxon>Dikarya</taxon>
        <taxon>Basidiomycota</taxon>
        <taxon>Pucciniomycotina</taxon>
        <taxon>Pucciniomycetes</taxon>
        <taxon>Pucciniales</taxon>
        <taxon>Pucciniaceae</taxon>
        <taxon>Puccinia</taxon>
    </lineage>
</organism>
<protein>
    <submittedName>
        <fullName evidence="1">Uncharacterized protein</fullName>
    </submittedName>
</protein>
<gene>
    <name evidence="1" type="ORF">PCANC_19682</name>
</gene>
<dbReference type="Proteomes" id="UP000235388">
    <property type="component" value="Unassembled WGS sequence"/>
</dbReference>
<evidence type="ECO:0000313" key="1">
    <source>
        <dbReference type="EMBL" id="PLW10411.1"/>
    </source>
</evidence>
<evidence type="ECO:0000313" key="2">
    <source>
        <dbReference type="Proteomes" id="UP000235388"/>
    </source>
</evidence>
<accession>A0A2N5SAX2</accession>
<proteinExistence type="predicted"/>
<dbReference type="STRING" id="200324.A0A2N5SAX2"/>
<name>A0A2N5SAX2_9BASI</name>
<reference evidence="1 2" key="1">
    <citation type="submission" date="2017-11" db="EMBL/GenBank/DDBJ databases">
        <title>De novo assembly and phasing of dikaryotic genomes from two isolates of Puccinia coronata f. sp. avenae, the causal agent of oat crown rust.</title>
        <authorList>
            <person name="Miller M.E."/>
            <person name="Zhang Y."/>
            <person name="Omidvar V."/>
            <person name="Sperschneider J."/>
            <person name="Schwessinger B."/>
            <person name="Raley C."/>
            <person name="Palmer J.M."/>
            <person name="Garnica D."/>
            <person name="Upadhyaya N."/>
            <person name="Rathjen J."/>
            <person name="Taylor J.M."/>
            <person name="Park R.F."/>
            <person name="Dodds P.N."/>
            <person name="Hirsch C.D."/>
            <person name="Kianian S.F."/>
            <person name="Figueroa M."/>
        </authorList>
    </citation>
    <scope>NUCLEOTIDE SEQUENCE [LARGE SCALE GENOMIC DNA]</scope>
    <source>
        <strain evidence="1">12NC29</strain>
    </source>
</reference>
<dbReference type="AlphaFoldDB" id="A0A2N5SAX2"/>
<comment type="caution">
    <text evidence="1">The sequence shown here is derived from an EMBL/GenBank/DDBJ whole genome shotgun (WGS) entry which is preliminary data.</text>
</comment>